<sequence length="480" mass="54367">MSARLNMKKIREFSWKDKTFTEITSLLKKNNTTINTNFSKNSYFIPRPLKIYRREVVVGNSNNCNLKTSSLIRDFDMPGGTIVNSKASSLNGLTNTLDINLTENKYERPGTSTVCFSQADNARRRVRSGGMIKRQFDITKNNDTYHTSTNQYLVSRNRTFQQNQYNYIKQGNANVKPGDALSKQNVYSANGINHCSKYYIPSATSFEYQWFDIPNYYNPDGVNQYGTYYPVNIPAGYYTVEEVNAIFQQVMTNNFHYFIERSTNTKVFLLAIAYNNTTQLVELQSVETNYNIFNSTRYSLPLNNINIEVTTWKDFLKDTSQESDITNWPGFKITANLFSAAIGFAAGNYPSNIIGITGIGDQMSQGYTGNLTFSSSYKPGLISLYIPIYYKPNNPQFAQQGAVSASSHTSRSRYNSITNNTIKYQQAYGLSVANALAYGVPEGGYTYKDKLGYPLKKTPVFSKYSDTMRTCTTTKISNMI</sequence>
<dbReference type="EMBL" id="MN740540">
    <property type="protein sequence ID" value="QHU32504.1"/>
    <property type="molecule type" value="Genomic_DNA"/>
</dbReference>
<reference evidence="1" key="1">
    <citation type="journal article" date="2020" name="Nature">
        <title>Giant virus diversity and host interactions through global metagenomics.</title>
        <authorList>
            <person name="Schulz F."/>
            <person name="Roux S."/>
            <person name="Paez-Espino D."/>
            <person name="Jungbluth S."/>
            <person name="Walsh D.A."/>
            <person name="Denef V.J."/>
            <person name="McMahon K.D."/>
            <person name="Konstantinidis K.T."/>
            <person name="Eloe-Fadrosh E.A."/>
            <person name="Kyrpides N.C."/>
            <person name="Woyke T."/>
        </authorList>
    </citation>
    <scope>NUCLEOTIDE SEQUENCE</scope>
    <source>
        <strain evidence="1">GVMAG-M-3300027969-2</strain>
    </source>
</reference>
<evidence type="ECO:0000313" key="1">
    <source>
        <dbReference type="EMBL" id="QHU32504.1"/>
    </source>
</evidence>
<organism evidence="1">
    <name type="scientific">viral metagenome</name>
    <dbReference type="NCBI Taxonomy" id="1070528"/>
    <lineage>
        <taxon>unclassified sequences</taxon>
        <taxon>metagenomes</taxon>
        <taxon>organismal metagenomes</taxon>
    </lineage>
</organism>
<dbReference type="AlphaFoldDB" id="A0A6C0LSH0"/>
<name>A0A6C0LSH0_9ZZZZ</name>
<protein>
    <submittedName>
        <fullName evidence="1">Uncharacterized protein</fullName>
    </submittedName>
</protein>
<accession>A0A6C0LSH0</accession>
<proteinExistence type="predicted"/>